<feature type="compositionally biased region" description="Low complexity" evidence="1">
    <location>
        <begin position="209"/>
        <end position="220"/>
    </location>
</feature>
<accession>A0A9P5X5Y9</accession>
<evidence type="ECO:0000313" key="3">
    <source>
        <dbReference type="Proteomes" id="UP000807342"/>
    </source>
</evidence>
<dbReference type="InterPro" id="IPR036322">
    <property type="entry name" value="WD40_repeat_dom_sf"/>
</dbReference>
<sequence>MAEQSKEKRIVVYDMDRKSAVYQLPVLEDILSIQISRFGLQMLISSQQAPFQAWEFDANLDSSSLHVIPILRRYTVVHTGDIAKEEYSGRPATFGGIQDDFVFSVTDAGKIRVWYRNPRSLELRYSYLLSLGSDQEDEGAPMIQQLTWRPSSPTFAVTRHTGEGASVIQLWTAPQPTSRSSALPIIRTTTSQGSAVSLQEHSAGESGIRRSSSYTPSPVVRSPPSPSIGHSFADIAAQATSKHMQSAPHITISSTGAMV</sequence>
<dbReference type="SUPFAM" id="SSF50978">
    <property type="entry name" value="WD40 repeat-like"/>
    <property type="match status" value="1"/>
</dbReference>
<reference evidence="2" key="1">
    <citation type="submission" date="2020-11" db="EMBL/GenBank/DDBJ databases">
        <authorList>
            <consortium name="DOE Joint Genome Institute"/>
            <person name="Ahrendt S."/>
            <person name="Riley R."/>
            <person name="Andreopoulos W."/>
            <person name="Labutti K."/>
            <person name="Pangilinan J."/>
            <person name="Ruiz-Duenas F.J."/>
            <person name="Barrasa J.M."/>
            <person name="Sanchez-Garcia M."/>
            <person name="Camarero S."/>
            <person name="Miyauchi S."/>
            <person name="Serrano A."/>
            <person name="Linde D."/>
            <person name="Babiker R."/>
            <person name="Drula E."/>
            <person name="Ayuso-Fernandez I."/>
            <person name="Pacheco R."/>
            <person name="Padilla G."/>
            <person name="Ferreira P."/>
            <person name="Barriuso J."/>
            <person name="Kellner H."/>
            <person name="Castanera R."/>
            <person name="Alfaro M."/>
            <person name="Ramirez L."/>
            <person name="Pisabarro A.G."/>
            <person name="Kuo A."/>
            <person name="Tritt A."/>
            <person name="Lipzen A."/>
            <person name="He G."/>
            <person name="Yan M."/>
            <person name="Ng V."/>
            <person name="Cullen D."/>
            <person name="Martin F."/>
            <person name="Rosso M.-N."/>
            <person name="Henrissat B."/>
            <person name="Hibbett D."/>
            <person name="Martinez A.T."/>
            <person name="Grigoriev I.V."/>
        </authorList>
    </citation>
    <scope>NUCLEOTIDE SEQUENCE</scope>
    <source>
        <strain evidence="2">MF-IS2</strain>
    </source>
</reference>
<feature type="region of interest" description="Disordered" evidence="1">
    <location>
        <begin position="191"/>
        <end position="259"/>
    </location>
</feature>
<dbReference type="OrthoDB" id="10543431at2759"/>
<feature type="compositionally biased region" description="Polar residues" evidence="1">
    <location>
        <begin position="191"/>
        <end position="200"/>
    </location>
</feature>
<gene>
    <name evidence="2" type="ORF">P691DRAFT_291268</name>
</gene>
<dbReference type="EMBL" id="MU151324">
    <property type="protein sequence ID" value="KAF9445108.1"/>
    <property type="molecule type" value="Genomic_DNA"/>
</dbReference>
<keyword evidence="3" id="KW-1185">Reference proteome</keyword>
<organism evidence="2 3">
    <name type="scientific">Macrolepiota fuliginosa MF-IS2</name>
    <dbReference type="NCBI Taxonomy" id="1400762"/>
    <lineage>
        <taxon>Eukaryota</taxon>
        <taxon>Fungi</taxon>
        <taxon>Dikarya</taxon>
        <taxon>Basidiomycota</taxon>
        <taxon>Agaricomycotina</taxon>
        <taxon>Agaricomycetes</taxon>
        <taxon>Agaricomycetidae</taxon>
        <taxon>Agaricales</taxon>
        <taxon>Agaricineae</taxon>
        <taxon>Agaricaceae</taxon>
        <taxon>Macrolepiota</taxon>
    </lineage>
</organism>
<proteinExistence type="predicted"/>
<evidence type="ECO:0000313" key="2">
    <source>
        <dbReference type="EMBL" id="KAF9445108.1"/>
    </source>
</evidence>
<comment type="caution">
    <text evidence="2">The sequence shown here is derived from an EMBL/GenBank/DDBJ whole genome shotgun (WGS) entry which is preliminary data.</text>
</comment>
<evidence type="ECO:0000256" key="1">
    <source>
        <dbReference type="SAM" id="MobiDB-lite"/>
    </source>
</evidence>
<dbReference type="Proteomes" id="UP000807342">
    <property type="component" value="Unassembled WGS sequence"/>
</dbReference>
<protein>
    <submittedName>
        <fullName evidence="2">Uncharacterized protein</fullName>
    </submittedName>
</protein>
<dbReference type="AlphaFoldDB" id="A0A9P5X5Y9"/>
<name>A0A9P5X5Y9_9AGAR</name>